<organism evidence="1 2">
    <name type="scientific">Botryotinia fuckeliana (strain T4)</name>
    <name type="common">Noble rot fungus</name>
    <name type="synonym">Botrytis cinerea</name>
    <dbReference type="NCBI Taxonomy" id="999810"/>
    <lineage>
        <taxon>Eukaryota</taxon>
        <taxon>Fungi</taxon>
        <taxon>Dikarya</taxon>
        <taxon>Ascomycota</taxon>
        <taxon>Pezizomycotina</taxon>
        <taxon>Leotiomycetes</taxon>
        <taxon>Helotiales</taxon>
        <taxon>Sclerotiniaceae</taxon>
        <taxon>Botrytis</taxon>
    </lineage>
</organism>
<proteinExistence type="predicted"/>
<evidence type="ECO:0000313" key="2">
    <source>
        <dbReference type="Proteomes" id="UP000008177"/>
    </source>
</evidence>
<accession>G2YQS4</accession>
<name>G2YQS4_BOTF4</name>
<gene>
    <name evidence="1" type="ORF">BofuT4_uP131520.1</name>
</gene>
<dbReference type="AlphaFoldDB" id="G2YQS4"/>
<dbReference type="InParanoid" id="G2YQS4"/>
<protein>
    <submittedName>
        <fullName evidence="1">Uncharacterized protein</fullName>
    </submittedName>
</protein>
<sequence>MQHFAGVVVGRRLCVNFKGKRDIVDDNLRSLGSGKTSRFMRLGAGKTASLFSSTTSPAGSI</sequence>
<dbReference type="EMBL" id="FQ790349">
    <property type="protein sequence ID" value="CCD53972.1"/>
    <property type="molecule type" value="Genomic_DNA"/>
</dbReference>
<dbReference type="Proteomes" id="UP000008177">
    <property type="component" value="Unplaced contigs"/>
</dbReference>
<dbReference type="HOGENOM" id="CLU_2922392_0_0_1"/>
<reference evidence="2" key="1">
    <citation type="journal article" date="2011" name="PLoS Genet.">
        <title>Genomic analysis of the necrotrophic fungal pathogens Sclerotinia sclerotiorum and Botrytis cinerea.</title>
        <authorList>
            <person name="Amselem J."/>
            <person name="Cuomo C.A."/>
            <person name="van Kan J.A."/>
            <person name="Viaud M."/>
            <person name="Benito E.P."/>
            <person name="Couloux A."/>
            <person name="Coutinho P.M."/>
            <person name="de Vries R.P."/>
            <person name="Dyer P.S."/>
            <person name="Fillinger S."/>
            <person name="Fournier E."/>
            <person name="Gout L."/>
            <person name="Hahn M."/>
            <person name="Kohn L."/>
            <person name="Lapalu N."/>
            <person name="Plummer K.M."/>
            <person name="Pradier J.M."/>
            <person name="Quevillon E."/>
            <person name="Sharon A."/>
            <person name="Simon A."/>
            <person name="ten Have A."/>
            <person name="Tudzynski B."/>
            <person name="Tudzynski P."/>
            <person name="Wincker P."/>
            <person name="Andrew M."/>
            <person name="Anthouard V."/>
            <person name="Beever R.E."/>
            <person name="Beffa R."/>
            <person name="Benoit I."/>
            <person name="Bouzid O."/>
            <person name="Brault B."/>
            <person name="Chen Z."/>
            <person name="Choquer M."/>
            <person name="Collemare J."/>
            <person name="Cotton P."/>
            <person name="Danchin E.G."/>
            <person name="Da Silva C."/>
            <person name="Gautier A."/>
            <person name="Giraud C."/>
            <person name="Giraud T."/>
            <person name="Gonzalez C."/>
            <person name="Grossetete S."/>
            <person name="Guldener U."/>
            <person name="Henrissat B."/>
            <person name="Howlett B.J."/>
            <person name="Kodira C."/>
            <person name="Kretschmer M."/>
            <person name="Lappartient A."/>
            <person name="Leroch M."/>
            <person name="Levis C."/>
            <person name="Mauceli E."/>
            <person name="Neuveglise C."/>
            <person name="Oeser B."/>
            <person name="Pearson M."/>
            <person name="Poulain J."/>
            <person name="Poussereau N."/>
            <person name="Quesneville H."/>
            <person name="Rascle C."/>
            <person name="Schumacher J."/>
            <person name="Segurens B."/>
            <person name="Sexton A."/>
            <person name="Silva E."/>
            <person name="Sirven C."/>
            <person name="Soanes D.M."/>
            <person name="Talbot N.J."/>
            <person name="Templeton M."/>
            <person name="Yandava C."/>
            <person name="Yarden O."/>
            <person name="Zeng Q."/>
            <person name="Rollins J.A."/>
            <person name="Lebrun M.H."/>
            <person name="Dickman M."/>
        </authorList>
    </citation>
    <scope>NUCLEOTIDE SEQUENCE [LARGE SCALE GENOMIC DNA]</scope>
    <source>
        <strain evidence="2">T4</strain>
    </source>
</reference>
<evidence type="ECO:0000313" key="1">
    <source>
        <dbReference type="EMBL" id="CCD53972.1"/>
    </source>
</evidence>